<evidence type="ECO:0000313" key="2">
    <source>
        <dbReference type="EMBL" id="KAK1688671.1"/>
    </source>
</evidence>
<organism evidence="2 3">
    <name type="scientific">Colletotrichum godetiae</name>
    <dbReference type="NCBI Taxonomy" id="1209918"/>
    <lineage>
        <taxon>Eukaryota</taxon>
        <taxon>Fungi</taxon>
        <taxon>Dikarya</taxon>
        <taxon>Ascomycota</taxon>
        <taxon>Pezizomycotina</taxon>
        <taxon>Sordariomycetes</taxon>
        <taxon>Hypocreomycetidae</taxon>
        <taxon>Glomerellales</taxon>
        <taxon>Glomerellaceae</taxon>
        <taxon>Colletotrichum</taxon>
        <taxon>Colletotrichum acutatum species complex</taxon>
    </lineage>
</organism>
<dbReference type="GeneID" id="85458910"/>
<reference evidence="2" key="1">
    <citation type="submission" date="2021-06" db="EMBL/GenBank/DDBJ databases">
        <title>Comparative genomics, transcriptomics and evolutionary studies reveal genomic signatures of adaptation to plant cell wall in hemibiotrophic fungi.</title>
        <authorList>
            <consortium name="DOE Joint Genome Institute"/>
            <person name="Baroncelli R."/>
            <person name="Diaz J.F."/>
            <person name="Benocci T."/>
            <person name="Peng M."/>
            <person name="Battaglia E."/>
            <person name="Haridas S."/>
            <person name="Andreopoulos W."/>
            <person name="Labutti K."/>
            <person name="Pangilinan J."/>
            <person name="Floch G.L."/>
            <person name="Makela M.R."/>
            <person name="Henrissat B."/>
            <person name="Grigoriev I.V."/>
            <person name="Crouch J.A."/>
            <person name="De Vries R.P."/>
            <person name="Sukno S.A."/>
            <person name="Thon M.R."/>
        </authorList>
    </citation>
    <scope>NUCLEOTIDE SEQUENCE</scope>
    <source>
        <strain evidence="2">CBS 193.32</strain>
    </source>
</reference>
<dbReference type="EMBL" id="JAHMHR010000011">
    <property type="protein sequence ID" value="KAK1688671.1"/>
    <property type="molecule type" value="Genomic_DNA"/>
</dbReference>
<proteinExistence type="predicted"/>
<keyword evidence="3" id="KW-1185">Reference proteome</keyword>
<evidence type="ECO:0000313" key="3">
    <source>
        <dbReference type="Proteomes" id="UP001224890"/>
    </source>
</evidence>
<dbReference type="RefSeq" id="XP_060432366.1">
    <property type="nucleotide sequence ID" value="XM_060574384.1"/>
</dbReference>
<accession>A0AAJ0AQU0</accession>
<sequence length="62" mass="7382">MSMWRPTLRLRTTTDGHRFTPHRTKAISMWSSCFLRRGPTSRLQTTTDGHHSTRHRRRAMSM</sequence>
<protein>
    <submittedName>
        <fullName evidence="2">Uncharacterized protein</fullName>
    </submittedName>
</protein>
<dbReference type="Proteomes" id="UP001224890">
    <property type="component" value="Unassembled WGS sequence"/>
</dbReference>
<name>A0AAJ0AQU0_9PEZI</name>
<feature type="region of interest" description="Disordered" evidence="1">
    <location>
        <begin position="40"/>
        <end position="62"/>
    </location>
</feature>
<evidence type="ECO:0000256" key="1">
    <source>
        <dbReference type="SAM" id="MobiDB-lite"/>
    </source>
</evidence>
<dbReference type="AlphaFoldDB" id="A0AAJ0AQU0"/>
<comment type="caution">
    <text evidence="2">The sequence shown here is derived from an EMBL/GenBank/DDBJ whole genome shotgun (WGS) entry which is preliminary data.</text>
</comment>
<feature type="compositionally biased region" description="Basic residues" evidence="1">
    <location>
        <begin position="52"/>
        <end position="62"/>
    </location>
</feature>
<gene>
    <name evidence="2" type="ORF">BDP55DRAFT_656736</name>
</gene>